<keyword evidence="1" id="KW-0472">Membrane</keyword>
<name>A0A3P6QMH1_CYLGO</name>
<dbReference type="GO" id="GO:0030659">
    <property type="term" value="C:cytoplasmic vesicle membrane"/>
    <property type="evidence" value="ECO:0007669"/>
    <property type="project" value="TreeGrafter"/>
</dbReference>
<dbReference type="GO" id="GO:0005886">
    <property type="term" value="C:plasma membrane"/>
    <property type="evidence" value="ECO:0007669"/>
    <property type="project" value="TreeGrafter"/>
</dbReference>
<dbReference type="PANTHER" id="PTHR10796">
    <property type="entry name" value="PATCHED-RELATED"/>
    <property type="match status" value="1"/>
</dbReference>
<dbReference type="GO" id="GO:0018996">
    <property type="term" value="P:molting cycle, collagen and cuticulin-based cuticle"/>
    <property type="evidence" value="ECO:0007669"/>
    <property type="project" value="TreeGrafter"/>
</dbReference>
<dbReference type="EMBL" id="UYRV01000345">
    <property type="protein sequence ID" value="VDK43943.1"/>
    <property type="molecule type" value="Genomic_DNA"/>
</dbReference>
<organism evidence="2 3">
    <name type="scientific">Cylicostephanus goldi</name>
    <name type="common">Nematode worm</name>
    <dbReference type="NCBI Taxonomy" id="71465"/>
    <lineage>
        <taxon>Eukaryota</taxon>
        <taxon>Metazoa</taxon>
        <taxon>Ecdysozoa</taxon>
        <taxon>Nematoda</taxon>
        <taxon>Chromadorea</taxon>
        <taxon>Rhabditida</taxon>
        <taxon>Rhabditina</taxon>
        <taxon>Rhabditomorpha</taxon>
        <taxon>Strongyloidea</taxon>
        <taxon>Strongylidae</taxon>
        <taxon>Cylicostephanus</taxon>
    </lineage>
</organism>
<evidence type="ECO:0000313" key="3">
    <source>
        <dbReference type="Proteomes" id="UP000271889"/>
    </source>
</evidence>
<keyword evidence="1" id="KW-1133">Transmembrane helix</keyword>
<dbReference type="OrthoDB" id="6510177at2759"/>
<dbReference type="GO" id="GO:0006897">
    <property type="term" value="P:endocytosis"/>
    <property type="evidence" value="ECO:0007669"/>
    <property type="project" value="TreeGrafter"/>
</dbReference>
<protein>
    <submittedName>
        <fullName evidence="2">Uncharacterized protein</fullName>
    </submittedName>
</protein>
<dbReference type="Proteomes" id="UP000271889">
    <property type="component" value="Unassembled WGS sequence"/>
</dbReference>
<feature type="transmembrane region" description="Helical" evidence="1">
    <location>
        <begin position="6"/>
        <end position="22"/>
    </location>
</feature>
<evidence type="ECO:0000256" key="1">
    <source>
        <dbReference type="SAM" id="Phobius"/>
    </source>
</evidence>
<keyword evidence="3" id="KW-1185">Reference proteome</keyword>
<proteinExistence type="predicted"/>
<dbReference type="InterPro" id="IPR051697">
    <property type="entry name" value="Patched_domain-protein"/>
</dbReference>
<evidence type="ECO:0000313" key="2">
    <source>
        <dbReference type="EMBL" id="VDK43943.1"/>
    </source>
</evidence>
<dbReference type="PANTHER" id="PTHR10796:SF90">
    <property type="entry name" value="SSD DOMAIN-CONTAINING PROTEIN"/>
    <property type="match status" value="1"/>
</dbReference>
<reference evidence="2 3" key="1">
    <citation type="submission" date="2018-11" db="EMBL/GenBank/DDBJ databases">
        <authorList>
            <consortium name="Pathogen Informatics"/>
        </authorList>
    </citation>
    <scope>NUCLEOTIDE SEQUENCE [LARGE SCALE GENOMIC DNA]</scope>
</reference>
<accession>A0A3P6QMH1</accession>
<dbReference type="AlphaFoldDB" id="A0A3P6QMH1"/>
<sequence>MIVSKEYIAVFVLLATLYYYYYSTRGILSMKVSLDSVKILPKDSLLHKPNSILTNYVWKENLVLTVFVNNHFYFMDNETTTQFWDALKELEELPGCKGPKSSYVWFRNFAHSYGQSESDYPYDDKSECKYDTKSQTLFQQVLDPNKLRNFFEYDIYHFIHSVRLGRTPKENISVV</sequence>
<keyword evidence="1" id="KW-0812">Transmembrane</keyword>
<gene>
    <name evidence="2" type="ORF">CGOC_LOCUS262</name>
</gene>